<dbReference type="Pfam" id="PF12502">
    <property type="entry name" value="DUF3710"/>
    <property type="match status" value="1"/>
</dbReference>
<dbReference type="EMBL" id="BAAAYN010000002">
    <property type="protein sequence ID" value="GAA3382427.1"/>
    <property type="molecule type" value="Genomic_DNA"/>
</dbReference>
<reference evidence="3" key="1">
    <citation type="journal article" date="2019" name="Int. J. Syst. Evol. Microbiol.">
        <title>The Global Catalogue of Microorganisms (GCM) 10K type strain sequencing project: providing services to taxonomists for standard genome sequencing and annotation.</title>
        <authorList>
            <consortium name="The Broad Institute Genomics Platform"/>
            <consortium name="The Broad Institute Genome Sequencing Center for Infectious Disease"/>
            <person name="Wu L."/>
            <person name="Ma J."/>
        </authorList>
    </citation>
    <scope>NUCLEOTIDE SEQUENCE [LARGE SCALE GENOMIC DNA]</scope>
    <source>
        <strain evidence="3">JCM 9458</strain>
    </source>
</reference>
<evidence type="ECO:0000256" key="1">
    <source>
        <dbReference type="SAM" id="MobiDB-lite"/>
    </source>
</evidence>
<keyword evidence="3" id="KW-1185">Reference proteome</keyword>
<evidence type="ECO:0000313" key="2">
    <source>
        <dbReference type="EMBL" id="GAA3382427.1"/>
    </source>
</evidence>
<dbReference type="Proteomes" id="UP001501676">
    <property type="component" value="Unassembled WGS sequence"/>
</dbReference>
<gene>
    <name evidence="2" type="ORF">GCM10020369_04240</name>
</gene>
<dbReference type="RefSeq" id="WP_345726198.1">
    <property type="nucleotide sequence ID" value="NZ_BAAAYN010000002.1"/>
</dbReference>
<accession>A0ABP6SPU6</accession>
<dbReference type="InterPro" id="IPR022183">
    <property type="entry name" value="DUF3710"/>
</dbReference>
<proteinExistence type="predicted"/>
<comment type="caution">
    <text evidence="2">The sequence shown here is derived from an EMBL/GenBank/DDBJ whole genome shotgun (WGS) entry which is preliminary data.</text>
</comment>
<feature type="region of interest" description="Disordered" evidence="1">
    <location>
        <begin position="1"/>
        <end position="52"/>
    </location>
</feature>
<evidence type="ECO:0000313" key="3">
    <source>
        <dbReference type="Proteomes" id="UP001501676"/>
    </source>
</evidence>
<name>A0ABP6SPU6_9ACTN</name>
<protein>
    <submittedName>
        <fullName evidence="2">DUF3710 domain-containing protein</fullName>
    </submittedName>
</protein>
<feature type="compositionally biased region" description="Basic residues" evidence="1">
    <location>
        <begin position="1"/>
        <end position="11"/>
    </location>
</feature>
<organism evidence="2 3">
    <name type="scientific">Cryptosporangium minutisporangium</name>
    <dbReference type="NCBI Taxonomy" id="113569"/>
    <lineage>
        <taxon>Bacteria</taxon>
        <taxon>Bacillati</taxon>
        <taxon>Actinomycetota</taxon>
        <taxon>Actinomycetes</taxon>
        <taxon>Cryptosporangiales</taxon>
        <taxon>Cryptosporangiaceae</taxon>
        <taxon>Cryptosporangium</taxon>
    </lineage>
</organism>
<sequence>MFRRRRGRHAATGREEDGLETTGTESEDSVDGEAGTGPWDADEAPADDVQRVDLGALRVPTLSDVELRVEADQQGQVASVVLTDGTSALELAAFAAPRTEGIWDDVRGELEAGIRGDGGVVEHEHGEFGPELRATVKVPDGSKQLLRFVGVDGPRWFLRATFTGAAAADPASGPQLAESVRQTVVVRGTDPMPVRDPLPLRLPREVVEQASAQQASAEE</sequence>